<gene>
    <name evidence="2" type="ORF">SMSP2_00832</name>
</gene>
<dbReference type="InterPro" id="IPR000257">
    <property type="entry name" value="Uroporphyrinogen_deCOase"/>
</dbReference>
<dbReference type="GO" id="GO:0004853">
    <property type="term" value="F:uroporphyrinogen decarboxylase activity"/>
    <property type="evidence" value="ECO:0007669"/>
    <property type="project" value="InterPro"/>
</dbReference>
<dbReference type="AlphaFoldDB" id="A0A1Q2MCT0"/>
<organism evidence="2 3">
    <name type="scientific">Limihaloglobus sulfuriphilus</name>
    <dbReference type="NCBI Taxonomy" id="1851148"/>
    <lineage>
        <taxon>Bacteria</taxon>
        <taxon>Pseudomonadati</taxon>
        <taxon>Planctomycetota</taxon>
        <taxon>Phycisphaerae</taxon>
        <taxon>Sedimentisphaerales</taxon>
        <taxon>Sedimentisphaeraceae</taxon>
        <taxon>Limihaloglobus</taxon>
    </lineage>
</organism>
<evidence type="ECO:0000259" key="1">
    <source>
        <dbReference type="Pfam" id="PF01208"/>
    </source>
</evidence>
<dbReference type="GO" id="GO:0008168">
    <property type="term" value="F:methyltransferase activity"/>
    <property type="evidence" value="ECO:0007669"/>
    <property type="project" value="UniProtKB-KW"/>
</dbReference>
<evidence type="ECO:0000313" key="2">
    <source>
        <dbReference type="EMBL" id="AQQ70480.1"/>
    </source>
</evidence>
<dbReference type="GO" id="GO:0006779">
    <property type="term" value="P:porphyrin-containing compound biosynthetic process"/>
    <property type="evidence" value="ECO:0007669"/>
    <property type="project" value="InterPro"/>
</dbReference>
<evidence type="ECO:0000313" key="3">
    <source>
        <dbReference type="Proteomes" id="UP000188181"/>
    </source>
</evidence>
<protein>
    <submittedName>
        <fullName evidence="2">Methylcobalamin:coenzyme M methyltransferase</fullName>
    </submittedName>
</protein>
<dbReference type="Proteomes" id="UP000188181">
    <property type="component" value="Chromosome"/>
</dbReference>
<dbReference type="EMBL" id="CP019646">
    <property type="protein sequence ID" value="AQQ70480.1"/>
    <property type="molecule type" value="Genomic_DNA"/>
</dbReference>
<dbReference type="GO" id="GO:0032259">
    <property type="term" value="P:methylation"/>
    <property type="evidence" value="ECO:0007669"/>
    <property type="project" value="UniProtKB-KW"/>
</dbReference>
<reference evidence="3" key="1">
    <citation type="submission" date="2017-02" db="EMBL/GenBank/DDBJ databases">
        <title>Comparative genomics and description of representatives of a novel lineage of planctomycetes thriving in anoxic sediments.</title>
        <authorList>
            <person name="Spring S."/>
            <person name="Bunk B."/>
            <person name="Sproer C."/>
        </authorList>
    </citation>
    <scope>NUCLEOTIDE SEQUENCE [LARGE SCALE GENOMIC DNA]</scope>
    <source>
        <strain evidence="3">SM-Chi-D1</strain>
    </source>
</reference>
<dbReference type="InterPro" id="IPR038071">
    <property type="entry name" value="UROD/MetE-like_sf"/>
</dbReference>
<feature type="domain" description="Uroporphyrinogen decarboxylase (URO-D)" evidence="1">
    <location>
        <begin position="146"/>
        <end position="328"/>
    </location>
</feature>
<dbReference type="Pfam" id="PF01208">
    <property type="entry name" value="URO-D"/>
    <property type="match status" value="1"/>
</dbReference>
<accession>A0A1Q2MCT0</accession>
<dbReference type="KEGG" id="pbas:SMSP2_00832"/>
<dbReference type="InterPro" id="IPR052024">
    <property type="entry name" value="Methanogen_methyltrans"/>
</dbReference>
<proteinExistence type="predicted"/>
<dbReference type="SUPFAM" id="SSF51726">
    <property type="entry name" value="UROD/MetE-like"/>
    <property type="match status" value="1"/>
</dbReference>
<keyword evidence="3" id="KW-1185">Reference proteome</keyword>
<sequence length="335" mass="37730">MDFSANRWVLEKIKNALKLDSHKSVLEYFNVDIVDLRDVEQPVYKGPVPLKKEIEGGVVQNYWGWRTLVKDTPTGPEEMFCDFLFQNAESLDDVQSHTWPRVDWFDFTDFGERLEKWSDFAIMATGASVWQHPSFLRGLDTLLMDVALNNEIGIYIIDKYSEFYTSYFDKMITSSKGRIDILRIADDLGMQERLLVSPDIFNVVFAPRIARIVDMAHSHGVKVMFHSCGAISPLIPGIIDAGVDILDPIQVTAAGMEPSSLKAGFGDRLCFHGSIDTQYLLTQCKPQDVADSVENMFSILGEGGGFILSPSHILQTDVPLENIKALYQKGKNCVY</sequence>
<keyword evidence="2" id="KW-0489">Methyltransferase</keyword>
<dbReference type="PANTHER" id="PTHR47099:SF1">
    <property type="entry name" value="METHYLCOBAMIDE:COM METHYLTRANSFERASE MTBA"/>
    <property type="match status" value="1"/>
</dbReference>
<keyword evidence="2" id="KW-0808">Transferase</keyword>
<dbReference type="STRING" id="1851148.SMSP2_00832"/>
<dbReference type="Gene3D" id="3.20.20.210">
    <property type="match status" value="1"/>
</dbReference>
<dbReference type="PANTHER" id="PTHR47099">
    <property type="entry name" value="METHYLCOBAMIDE:COM METHYLTRANSFERASE MTBA"/>
    <property type="match status" value="1"/>
</dbReference>
<name>A0A1Q2MCT0_9BACT</name>